<keyword evidence="1" id="KW-0812">Transmembrane</keyword>
<accession>A0A8G2C044</accession>
<keyword evidence="1" id="KW-1133">Transmembrane helix</keyword>
<dbReference type="RefSeq" id="WP_092188919.1">
    <property type="nucleotide sequence ID" value="NZ_FOTO01000001.1"/>
</dbReference>
<reference evidence="2 3" key="1">
    <citation type="submission" date="2016-10" db="EMBL/GenBank/DDBJ databases">
        <authorList>
            <person name="Varghese N."/>
            <person name="Submissions S."/>
        </authorList>
    </citation>
    <scope>NUCLEOTIDE SEQUENCE [LARGE SCALE GENOMIC DNA]</scope>
    <source>
        <strain evidence="2 3">DSM 1741</strain>
    </source>
</reference>
<protein>
    <submittedName>
        <fullName evidence="2">Uncharacterized protein</fullName>
    </submittedName>
</protein>
<name>A0A8G2C044_DESNO</name>
<dbReference type="OrthoDB" id="5457666at2"/>
<dbReference type="AlphaFoldDB" id="A0A8G2C044"/>
<evidence type="ECO:0000313" key="3">
    <source>
        <dbReference type="Proteomes" id="UP000199581"/>
    </source>
</evidence>
<dbReference type="EMBL" id="FOTO01000001">
    <property type="protein sequence ID" value="SFL30676.1"/>
    <property type="molecule type" value="Genomic_DNA"/>
</dbReference>
<proteinExistence type="predicted"/>
<feature type="transmembrane region" description="Helical" evidence="1">
    <location>
        <begin position="158"/>
        <end position="178"/>
    </location>
</feature>
<gene>
    <name evidence="2" type="ORF">SAMN05421830_101495</name>
</gene>
<sequence length="266" mass="29241">MIRAQRIWRLQRASGTVAMILLVLTLLILFDGLRGGIFGGSGQVRLIPGERYVVSGPMPPKTERIRDFVIEGGAFDGSLRLVPEAVFTGYLFGGGMWRGYFEVSPVPRPGTYVFKVRDRFGEKQNPALVFTVRVFTSAKARQADSPSLVTRWTAAEPLIVAAVLGFFGLATAGGNYLLGRKWHELLAEHGCGEIFRLRKIDGYLEAEVEMRSCSSVEEGAPFRFTHPLRGDLGQGTVLSCDRNEIRIRIPADSPVRLGDIACPAQA</sequence>
<keyword evidence="3" id="KW-1185">Reference proteome</keyword>
<keyword evidence="1" id="KW-0472">Membrane</keyword>
<comment type="caution">
    <text evidence="2">The sequence shown here is derived from an EMBL/GenBank/DDBJ whole genome shotgun (WGS) entry which is preliminary data.</text>
</comment>
<organism evidence="2 3">
    <name type="scientific">Desulfomicrobium norvegicum (strain DSM 1741 / NCIMB 8310)</name>
    <name type="common">Desulfovibrio baculatus (strain Norway 4)</name>
    <name type="synonym">Desulfovibrio desulfuricans (strain Norway 4)</name>
    <dbReference type="NCBI Taxonomy" id="52561"/>
    <lineage>
        <taxon>Bacteria</taxon>
        <taxon>Pseudomonadati</taxon>
        <taxon>Thermodesulfobacteriota</taxon>
        <taxon>Desulfovibrionia</taxon>
        <taxon>Desulfovibrionales</taxon>
        <taxon>Desulfomicrobiaceae</taxon>
        <taxon>Desulfomicrobium</taxon>
    </lineage>
</organism>
<feature type="transmembrane region" description="Helical" evidence="1">
    <location>
        <begin position="12"/>
        <end position="30"/>
    </location>
</feature>
<evidence type="ECO:0000256" key="1">
    <source>
        <dbReference type="SAM" id="Phobius"/>
    </source>
</evidence>
<evidence type="ECO:0000313" key="2">
    <source>
        <dbReference type="EMBL" id="SFL30676.1"/>
    </source>
</evidence>
<dbReference type="Proteomes" id="UP000199581">
    <property type="component" value="Unassembled WGS sequence"/>
</dbReference>